<dbReference type="AlphaFoldDB" id="A0A4P6JRK3"/>
<dbReference type="Proteomes" id="UP000290365">
    <property type="component" value="Chromosome"/>
</dbReference>
<reference evidence="3 4" key="1">
    <citation type="submission" date="2019-01" db="EMBL/GenBank/DDBJ databases">
        <title>Ktedonosporobacter rubrisoli SCAWS-G2.</title>
        <authorList>
            <person name="Huang Y."/>
            <person name="Yan B."/>
        </authorList>
    </citation>
    <scope>NUCLEOTIDE SEQUENCE [LARGE SCALE GENOMIC DNA]</scope>
    <source>
        <strain evidence="3 4">SCAWS-G2</strain>
    </source>
</reference>
<sequence length="225" mass="25187">MGIGVMSTPQASGTARLFSIIQQIQLSRRGGLLIVRRGEGAIAEEGSVLFLHGQIIEARAGRRLGSEALNYLTTWQHCRYVFVPKNGPGLQNPANPAELEGSQQHGQPAHTNTATTPRPDLLSQQAQASNPARIEEKHTDQNMPSIILRNPEQAIPRLTQLLPITLRGLEQQGFSRTHRHLLLLINGKRSITELQHLVRRSMPEMYQLLYELKRARLIIIEPKQV</sequence>
<dbReference type="InterPro" id="IPR025497">
    <property type="entry name" value="PatA-like_N"/>
</dbReference>
<evidence type="ECO:0000259" key="2">
    <source>
        <dbReference type="Pfam" id="PF14332"/>
    </source>
</evidence>
<keyword evidence="4" id="KW-1185">Reference proteome</keyword>
<evidence type="ECO:0000313" key="3">
    <source>
        <dbReference type="EMBL" id="QBD77974.1"/>
    </source>
</evidence>
<protein>
    <submittedName>
        <fullName evidence="3">DUF4388 domain-containing protein</fullName>
    </submittedName>
</protein>
<dbReference type="EMBL" id="CP035758">
    <property type="protein sequence ID" value="QBD77974.1"/>
    <property type="molecule type" value="Genomic_DNA"/>
</dbReference>
<accession>A0A4P6JRK3</accession>
<dbReference type="Pfam" id="PF14332">
    <property type="entry name" value="DUF4388"/>
    <property type="match status" value="1"/>
</dbReference>
<evidence type="ECO:0000256" key="1">
    <source>
        <dbReference type="SAM" id="MobiDB-lite"/>
    </source>
</evidence>
<gene>
    <name evidence="3" type="ORF">EPA93_19025</name>
</gene>
<organism evidence="3 4">
    <name type="scientific">Ktedonosporobacter rubrisoli</name>
    <dbReference type="NCBI Taxonomy" id="2509675"/>
    <lineage>
        <taxon>Bacteria</taxon>
        <taxon>Bacillati</taxon>
        <taxon>Chloroflexota</taxon>
        <taxon>Ktedonobacteria</taxon>
        <taxon>Ktedonobacterales</taxon>
        <taxon>Ktedonosporobacteraceae</taxon>
        <taxon>Ktedonosporobacter</taxon>
    </lineage>
</organism>
<dbReference type="OrthoDB" id="157726at2"/>
<dbReference type="KEGG" id="kbs:EPA93_19025"/>
<name>A0A4P6JRK3_KTERU</name>
<feature type="compositionally biased region" description="Polar residues" evidence="1">
    <location>
        <begin position="101"/>
        <end position="118"/>
    </location>
</feature>
<evidence type="ECO:0000313" key="4">
    <source>
        <dbReference type="Proteomes" id="UP000290365"/>
    </source>
</evidence>
<feature type="domain" description="PatA-like N-terminal" evidence="2">
    <location>
        <begin position="16"/>
        <end position="88"/>
    </location>
</feature>
<feature type="region of interest" description="Disordered" evidence="1">
    <location>
        <begin position="89"/>
        <end position="118"/>
    </location>
</feature>
<proteinExistence type="predicted"/>